<organism evidence="1 2">
    <name type="scientific">Mesorhizobium hawassense</name>
    <dbReference type="NCBI Taxonomy" id="1209954"/>
    <lineage>
        <taxon>Bacteria</taxon>
        <taxon>Pseudomonadati</taxon>
        <taxon>Pseudomonadota</taxon>
        <taxon>Alphaproteobacteria</taxon>
        <taxon>Hyphomicrobiales</taxon>
        <taxon>Phyllobacteriaceae</taxon>
        <taxon>Mesorhizobium</taxon>
    </lineage>
</organism>
<proteinExistence type="predicted"/>
<protein>
    <submittedName>
        <fullName evidence="1">Uncharacterized protein</fullName>
    </submittedName>
</protein>
<dbReference type="OrthoDB" id="7596225at2"/>
<evidence type="ECO:0000313" key="1">
    <source>
        <dbReference type="EMBL" id="RAZ88887.1"/>
    </source>
</evidence>
<dbReference type="EMBL" id="QMBP01000010">
    <property type="protein sequence ID" value="RAZ88887.1"/>
    <property type="molecule type" value="Genomic_DNA"/>
</dbReference>
<evidence type="ECO:0000313" key="2">
    <source>
        <dbReference type="Proteomes" id="UP000251558"/>
    </source>
</evidence>
<reference evidence="2" key="1">
    <citation type="submission" date="2018-06" db="EMBL/GenBank/DDBJ databases">
        <authorList>
            <person name="Helene L.C."/>
            <person name="Dall'Agnol R."/>
            <person name="Delamuta J.R."/>
            <person name="Hungria M."/>
        </authorList>
    </citation>
    <scope>NUCLEOTIDE SEQUENCE [LARGE SCALE GENOMIC DNA]</scope>
    <source>
        <strain evidence="2">AC99b</strain>
    </source>
</reference>
<name>A0A330HW12_9HYPH</name>
<sequence length="69" mass="7275">MDSTAQEDAAAEPPAQVKSVAANILGQFFAELEKEEGLGDVATRLRKVVLDDGVFAEPSIRAAIFPDAS</sequence>
<accession>A0A330HW12</accession>
<reference evidence="1 2" key="2">
    <citation type="submission" date="2018-07" db="EMBL/GenBank/DDBJ databases">
        <title>Diversity of Mesorhizobium strains in Brazil.</title>
        <authorList>
            <person name="Helene L.C.F."/>
            <person name="Dall'Agnol R."/>
            <person name="Delamuta J.R.M."/>
            <person name="Hungria M."/>
        </authorList>
    </citation>
    <scope>NUCLEOTIDE SEQUENCE [LARGE SCALE GENOMIC DNA]</scope>
    <source>
        <strain evidence="1 2">AC99b</strain>
    </source>
</reference>
<gene>
    <name evidence="1" type="ORF">DPM33_20870</name>
</gene>
<keyword evidence="2" id="KW-1185">Reference proteome</keyword>
<dbReference type="AlphaFoldDB" id="A0A330HW12"/>
<comment type="caution">
    <text evidence="1">The sequence shown here is derived from an EMBL/GenBank/DDBJ whole genome shotgun (WGS) entry which is preliminary data.</text>
</comment>
<dbReference type="Proteomes" id="UP000251558">
    <property type="component" value="Unassembled WGS sequence"/>
</dbReference>